<comment type="similarity">
    <text evidence="1">Belongs to the esterase D family.</text>
</comment>
<dbReference type="Proteomes" id="UP000199312">
    <property type="component" value="Unassembled WGS sequence"/>
</dbReference>
<dbReference type="RefSeq" id="WP_090229493.1">
    <property type="nucleotide sequence ID" value="NZ_FOZP01000009.1"/>
</dbReference>
<dbReference type="SUPFAM" id="SSF48452">
    <property type="entry name" value="TPR-like"/>
    <property type="match status" value="1"/>
</dbReference>
<sequence length="417" mass="48367">MIHQLKYVLCLTFVILLQLPGNAQVNNNQQFLKNIGITDSLYSNTLKEYREIYVSLPEGYNPLNTIKYPVAYILDGEMLLPTANIVQSYYSGGYTPEMILIGISNSKNRTRDLTPTKIETKYGMPFTEENGQASNFLKFIKEELIPFVEKKYPVTNYRTLIGHSYGGLFTISTLVNNPQLFANYLAIDPSLDWDNQIILNQAKAVFAKNSFKGKSLFMSLGGQLHMQNSKVTLENVMQDTTDFTVFSRSNIKFSNLVKQNNKNGLTYEWKFYPKDLHGTIAFPSIMDGLISIFEWYQMENTDKINSFDTPKEEIFRIIKNREKKLQTHFGYSEPPYPEELLNMSGYMNMDMEQLEKAKMYFELAIEYYPQSANAYDSMSEFYERINDFDNALAYAIKAYEKNPNEHNKQRMETLKKN</sequence>
<gene>
    <name evidence="5" type="ORF">SAMN04488006_3048</name>
</gene>
<organism evidence="5 6">
    <name type="scientific">Lutibacter maritimus</name>
    <dbReference type="NCBI Taxonomy" id="593133"/>
    <lineage>
        <taxon>Bacteria</taxon>
        <taxon>Pseudomonadati</taxon>
        <taxon>Bacteroidota</taxon>
        <taxon>Flavobacteriia</taxon>
        <taxon>Flavobacteriales</taxon>
        <taxon>Flavobacteriaceae</taxon>
        <taxon>Lutibacter</taxon>
    </lineage>
</organism>
<dbReference type="SUPFAM" id="SSF53474">
    <property type="entry name" value="alpha/beta-Hydrolases"/>
    <property type="match status" value="1"/>
</dbReference>
<keyword evidence="4" id="KW-0732">Signal</keyword>
<dbReference type="AlphaFoldDB" id="A0A1I6SI46"/>
<dbReference type="InterPro" id="IPR052558">
    <property type="entry name" value="Siderophore_Hydrolase_D"/>
</dbReference>
<dbReference type="PANTHER" id="PTHR40841:SF2">
    <property type="entry name" value="SIDEROPHORE-DEGRADING ESTERASE (EUROFUNG)"/>
    <property type="match status" value="1"/>
</dbReference>
<protein>
    <submittedName>
        <fullName evidence="5">Uncharacterized protein</fullName>
    </submittedName>
</protein>
<dbReference type="STRING" id="593133.SAMN04488006_3048"/>
<dbReference type="InterPro" id="IPR029058">
    <property type="entry name" value="AB_hydrolase_fold"/>
</dbReference>
<dbReference type="PROSITE" id="PS50005">
    <property type="entry name" value="TPR"/>
    <property type="match status" value="1"/>
</dbReference>
<dbReference type="PANTHER" id="PTHR40841">
    <property type="entry name" value="SIDEROPHORE TRIACETYLFUSARININE C ESTERASE"/>
    <property type="match status" value="1"/>
</dbReference>
<dbReference type="SMART" id="SM00028">
    <property type="entry name" value="TPR"/>
    <property type="match status" value="2"/>
</dbReference>
<dbReference type="OrthoDB" id="9784036at2"/>
<dbReference type="EMBL" id="FOZP01000009">
    <property type="protein sequence ID" value="SFS76617.1"/>
    <property type="molecule type" value="Genomic_DNA"/>
</dbReference>
<keyword evidence="2" id="KW-0378">Hydrolase</keyword>
<dbReference type="InterPro" id="IPR000801">
    <property type="entry name" value="Esterase-like"/>
</dbReference>
<evidence type="ECO:0000256" key="2">
    <source>
        <dbReference type="ARBA" id="ARBA00022801"/>
    </source>
</evidence>
<keyword evidence="6" id="KW-1185">Reference proteome</keyword>
<dbReference type="InterPro" id="IPR019734">
    <property type="entry name" value="TPR_rpt"/>
</dbReference>
<feature type="chain" id="PRO_5011539116" evidence="4">
    <location>
        <begin position="24"/>
        <end position="417"/>
    </location>
</feature>
<feature type="repeat" description="TPR" evidence="3">
    <location>
        <begin position="372"/>
        <end position="405"/>
    </location>
</feature>
<dbReference type="Pfam" id="PF00756">
    <property type="entry name" value="Esterase"/>
    <property type="match status" value="1"/>
</dbReference>
<evidence type="ECO:0000256" key="4">
    <source>
        <dbReference type="SAM" id="SignalP"/>
    </source>
</evidence>
<feature type="signal peptide" evidence="4">
    <location>
        <begin position="1"/>
        <end position="23"/>
    </location>
</feature>
<evidence type="ECO:0000313" key="6">
    <source>
        <dbReference type="Proteomes" id="UP000199312"/>
    </source>
</evidence>
<proteinExistence type="inferred from homology"/>
<dbReference type="GO" id="GO:0016788">
    <property type="term" value="F:hydrolase activity, acting on ester bonds"/>
    <property type="evidence" value="ECO:0007669"/>
    <property type="project" value="TreeGrafter"/>
</dbReference>
<evidence type="ECO:0000256" key="3">
    <source>
        <dbReference type="PROSITE-ProRule" id="PRU00339"/>
    </source>
</evidence>
<name>A0A1I6SI46_9FLAO</name>
<dbReference type="Gene3D" id="3.40.50.1820">
    <property type="entry name" value="alpha/beta hydrolase"/>
    <property type="match status" value="1"/>
</dbReference>
<dbReference type="InterPro" id="IPR011990">
    <property type="entry name" value="TPR-like_helical_dom_sf"/>
</dbReference>
<evidence type="ECO:0000313" key="5">
    <source>
        <dbReference type="EMBL" id="SFS76617.1"/>
    </source>
</evidence>
<reference evidence="6" key="1">
    <citation type="submission" date="2016-10" db="EMBL/GenBank/DDBJ databases">
        <authorList>
            <person name="Varghese N."/>
            <person name="Submissions S."/>
        </authorList>
    </citation>
    <scope>NUCLEOTIDE SEQUENCE [LARGE SCALE GENOMIC DNA]</scope>
    <source>
        <strain evidence="6">DSM 24450</strain>
    </source>
</reference>
<keyword evidence="3" id="KW-0802">TPR repeat</keyword>
<accession>A0A1I6SI46</accession>
<evidence type="ECO:0000256" key="1">
    <source>
        <dbReference type="ARBA" id="ARBA00005622"/>
    </source>
</evidence>